<name>A0ABU4S408_9GAMM</name>
<keyword evidence="3" id="KW-0119">Carbohydrate metabolism</keyword>
<dbReference type="InterPro" id="IPR029052">
    <property type="entry name" value="Metallo-depent_PP-like"/>
</dbReference>
<dbReference type="EC" id="3.1.3.11" evidence="4"/>
<keyword evidence="1 4" id="KW-0378">Hydrolase</keyword>
<organism evidence="4 5">
    <name type="scientific">Gilvimarinus gilvus</name>
    <dbReference type="NCBI Taxonomy" id="3058038"/>
    <lineage>
        <taxon>Bacteria</taxon>
        <taxon>Pseudomonadati</taxon>
        <taxon>Pseudomonadota</taxon>
        <taxon>Gammaproteobacteria</taxon>
        <taxon>Cellvibrionales</taxon>
        <taxon>Cellvibrionaceae</taxon>
        <taxon>Gilvimarinus</taxon>
    </lineage>
</organism>
<evidence type="ECO:0000313" key="5">
    <source>
        <dbReference type="Proteomes" id="UP001273505"/>
    </source>
</evidence>
<dbReference type="Pfam" id="PF06874">
    <property type="entry name" value="FBPase_2"/>
    <property type="match status" value="1"/>
</dbReference>
<evidence type="ECO:0000256" key="3">
    <source>
        <dbReference type="ARBA" id="ARBA00023277"/>
    </source>
</evidence>
<dbReference type="GO" id="GO:0042132">
    <property type="term" value="F:fructose 1,6-bisphosphate 1-phosphatase activity"/>
    <property type="evidence" value="ECO:0007669"/>
    <property type="project" value="UniProtKB-EC"/>
</dbReference>
<gene>
    <name evidence="4" type="ORF">SCD92_14520</name>
</gene>
<evidence type="ECO:0000256" key="1">
    <source>
        <dbReference type="ARBA" id="ARBA00022801"/>
    </source>
</evidence>
<dbReference type="InterPro" id="IPR009164">
    <property type="entry name" value="FBPtase_class3"/>
</dbReference>
<accession>A0ABU4S408</accession>
<sequence>MNPTLSQFSASTYRVFLSDLHGQGDVFDYLLQEKFGVVEKLVVDASSGCNALESLYRHYLIPGNTVAGTVYGEMAHVSQMLKLLLGFKSQRRFWPVCVEVFSSCSWILAIIEQCALRGEVVEGDLESILLLDVQDRDSLCQLVGKAVHCLLTYRLYIVGDIYDRGANAPEIMDKLEKMSSVSIQWGNHDVLWMGAASGSLECIATVVRLCIRYGHIDTLTKDYEIALDSLKQLSVNCYSDDPCENFIPFDKNESWSAQTLAAMHKAISIIQFKLEQQIIRRNANFSMGERLVLDRLDIDAGEMEVNGERVELTDTKFPTLNRESPSSLTEDEWGVIEDLKSQFVGSTRLQRHVHFLFSNGSLIETDENYVMFHGCVPVDEEGNFMSLSMAGRELSGSALFDALELQLRKAHSRRNASSCKYLSDVAWYLWCGPRSPLFGKQQMTTFERYFISDDKYHHEGKNSYFTARNDTSFVQRVSVEMGGEKDSIVVNGHVPVKLASGESPRHAEGQLLCIDGGFSKAYRSRTGAAGMVLIANNENHQLFSVEEINSSFQLFEI</sequence>
<dbReference type="SUPFAM" id="SSF56300">
    <property type="entry name" value="Metallo-dependent phosphatases"/>
    <property type="match status" value="1"/>
</dbReference>
<evidence type="ECO:0000256" key="2">
    <source>
        <dbReference type="ARBA" id="ARBA00023211"/>
    </source>
</evidence>
<evidence type="ECO:0000313" key="4">
    <source>
        <dbReference type="EMBL" id="MDX6850583.1"/>
    </source>
</evidence>
<proteinExistence type="predicted"/>
<dbReference type="RefSeq" id="WP_302722135.1">
    <property type="nucleotide sequence ID" value="NZ_JAULRU010000430.1"/>
</dbReference>
<reference evidence="4 5" key="1">
    <citation type="submission" date="2023-11" db="EMBL/GenBank/DDBJ databases">
        <title>Gilvimarinus fulvus sp. nov., isolated from the surface of Kelp.</title>
        <authorList>
            <person name="Sun Y.Y."/>
            <person name="Gong Y."/>
            <person name="Du Z.J."/>
        </authorList>
    </citation>
    <scope>NUCLEOTIDE SEQUENCE [LARGE SCALE GENOMIC DNA]</scope>
    <source>
        <strain evidence="4 5">SDUM040013</strain>
    </source>
</reference>
<dbReference type="EMBL" id="JAXAFO010000027">
    <property type="protein sequence ID" value="MDX6850583.1"/>
    <property type="molecule type" value="Genomic_DNA"/>
</dbReference>
<comment type="caution">
    <text evidence="4">The sequence shown here is derived from an EMBL/GenBank/DDBJ whole genome shotgun (WGS) entry which is preliminary data.</text>
</comment>
<protein>
    <submittedName>
        <fullName evidence="4">Fructose-bisphosphatase class III</fullName>
        <ecNumber evidence="4">3.1.3.11</ecNumber>
    </submittedName>
</protein>
<keyword evidence="5" id="KW-1185">Reference proteome</keyword>
<keyword evidence="2" id="KW-0464">Manganese</keyword>
<dbReference type="Gene3D" id="3.60.21.10">
    <property type="match status" value="1"/>
</dbReference>
<dbReference type="Proteomes" id="UP001273505">
    <property type="component" value="Unassembled WGS sequence"/>
</dbReference>